<protein>
    <submittedName>
        <fullName evidence="3">Uncharacterized protein</fullName>
    </submittedName>
</protein>
<proteinExistence type="predicted"/>
<keyword evidence="2" id="KW-0472">Membrane</keyword>
<evidence type="ECO:0000256" key="2">
    <source>
        <dbReference type="SAM" id="Phobius"/>
    </source>
</evidence>
<organism evidence="3">
    <name type="scientific">Ixodes ricinus</name>
    <name type="common">Common tick</name>
    <name type="synonym">Acarus ricinus</name>
    <dbReference type="NCBI Taxonomy" id="34613"/>
    <lineage>
        <taxon>Eukaryota</taxon>
        <taxon>Metazoa</taxon>
        <taxon>Ecdysozoa</taxon>
        <taxon>Arthropoda</taxon>
        <taxon>Chelicerata</taxon>
        <taxon>Arachnida</taxon>
        <taxon>Acari</taxon>
        <taxon>Parasitiformes</taxon>
        <taxon>Ixodida</taxon>
        <taxon>Ixodoidea</taxon>
        <taxon>Ixodidae</taxon>
        <taxon>Ixodinae</taxon>
        <taxon>Ixodes</taxon>
    </lineage>
</organism>
<dbReference type="EMBL" id="GIFC01004914">
    <property type="protein sequence ID" value="MXU86997.1"/>
    <property type="molecule type" value="Transcribed_RNA"/>
</dbReference>
<keyword evidence="2" id="KW-0812">Transmembrane</keyword>
<sequence length="94" mass="10508">MRKFLRRVGKRKTSMVLVFFIPSLLSGNCRESKASGSTCLPFTLAIHWSIFLVLLIFPLAISHRVDSGINQDTSGPRMQGTTTTALSRRQWPTA</sequence>
<dbReference type="AlphaFoldDB" id="A0A6B0UCS7"/>
<evidence type="ECO:0000313" key="3">
    <source>
        <dbReference type="EMBL" id="MXU86997.1"/>
    </source>
</evidence>
<name>A0A6B0UCS7_IXORI</name>
<feature type="region of interest" description="Disordered" evidence="1">
    <location>
        <begin position="68"/>
        <end position="94"/>
    </location>
</feature>
<feature type="transmembrane region" description="Helical" evidence="2">
    <location>
        <begin position="44"/>
        <end position="61"/>
    </location>
</feature>
<accession>A0A6B0UCS7</accession>
<evidence type="ECO:0000256" key="1">
    <source>
        <dbReference type="SAM" id="MobiDB-lite"/>
    </source>
</evidence>
<reference evidence="3" key="1">
    <citation type="submission" date="2019-12" db="EMBL/GenBank/DDBJ databases">
        <title>An insight into the sialome of adult female Ixodes ricinus ticks feeding for 6 days.</title>
        <authorList>
            <person name="Perner J."/>
            <person name="Ribeiro J.M.C."/>
        </authorList>
    </citation>
    <scope>NUCLEOTIDE SEQUENCE</scope>
    <source>
        <strain evidence="3">Semi-engorged</strain>
        <tissue evidence="3">Salivary glands</tissue>
    </source>
</reference>
<keyword evidence="2" id="KW-1133">Transmembrane helix</keyword>